<gene>
    <name evidence="1" type="ORF">Tci_047799</name>
</gene>
<dbReference type="EMBL" id="BKCJ010007157">
    <property type="protein sequence ID" value="GEU75821.1"/>
    <property type="molecule type" value="Genomic_DNA"/>
</dbReference>
<comment type="caution">
    <text evidence="1">The sequence shown here is derived from an EMBL/GenBank/DDBJ whole genome shotgun (WGS) entry which is preliminary data.</text>
</comment>
<evidence type="ECO:0000313" key="1">
    <source>
        <dbReference type="EMBL" id="GEU75821.1"/>
    </source>
</evidence>
<protein>
    <submittedName>
        <fullName evidence="1">Uncharacterized protein</fullName>
    </submittedName>
</protein>
<organism evidence="1">
    <name type="scientific">Tanacetum cinerariifolium</name>
    <name type="common">Dalmatian daisy</name>
    <name type="synonym">Chrysanthemum cinerariifolium</name>
    <dbReference type="NCBI Taxonomy" id="118510"/>
    <lineage>
        <taxon>Eukaryota</taxon>
        <taxon>Viridiplantae</taxon>
        <taxon>Streptophyta</taxon>
        <taxon>Embryophyta</taxon>
        <taxon>Tracheophyta</taxon>
        <taxon>Spermatophyta</taxon>
        <taxon>Magnoliopsida</taxon>
        <taxon>eudicotyledons</taxon>
        <taxon>Gunneridae</taxon>
        <taxon>Pentapetalae</taxon>
        <taxon>asterids</taxon>
        <taxon>campanulids</taxon>
        <taxon>Asterales</taxon>
        <taxon>Asteraceae</taxon>
        <taxon>Asteroideae</taxon>
        <taxon>Anthemideae</taxon>
        <taxon>Anthemidinae</taxon>
        <taxon>Tanacetum</taxon>
    </lineage>
</organism>
<sequence length="220" mass="24508">MVSWNLRPPLELVLWGPSSLDEGLGEEDASKQGRIANIDANKDIYLVNVYIDKDIFGVNDNVVIAEDVEMLVDVADDLRGEEVFVSQEVPLNAAATTTIIATINDITLAQALEELKSVKLKAATTIRAATSRPKAKGIVIHDQEQAPTPTVSLQQSSQVKDRGKGKLVKQEHVKKFSKKDQLMLDEELAFKLQAEEEKEERIAREKAQQIEEVNIAWDDF</sequence>
<name>A0A6L2MP84_TANCI</name>
<reference evidence="1" key="1">
    <citation type="journal article" date="2019" name="Sci. Rep.">
        <title>Draft genome of Tanacetum cinerariifolium, the natural source of mosquito coil.</title>
        <authorList>
            <person name="Yamashiro T."/>
            <person name="Shiraishi A."/>
            <person name="Satake H."/>
            <person name="Nakayama K."/>
        </authorList>
    </citation>
    <scope>NUCLEOTIDE SEQUENCE</scope>
</reference>
<accession>A0A6L2MP84</accession>
<proteinExistence type="predicted"/>
<dbReference type="AlphaFoldDB" id="A0A6L2MP84"/>